<organism evidence="2 3">
    <name type="scientific">Flavimaribacter sediminis</name>
    <dbReference type="NCBI Taxonomy" id="2865987"/>
    <lineage>
        <taxon>Bacteria</taxon>
        <taxon>Pseudomonadati</taxon>
        <taxon>Pseudomonadota</taxon>
        <taxon>Alphaproteobacteria</taxon>
        <taxon>Hyphomicrobiales</taxon>
        <taxon>Rhizobiaceae</taxon>
        <taxon>Flavimaribacter</taxon>
    </lineage>
</organism>
<keyword evidence="3" id="KW-1185">Reference proteome</keyword>
<dbReference type="InterPro" id="IPR018968">
    <property type="entry name" value="Phasin"/>
</dbReference>
<evidence type="ECO:0000313" key="3">
    <source>
        <dbReference type="Proteomes" id="UP001196509"/>
    </source>
</evidence>
<accession>A0AAE2ZJR5</accession>
<feature type="domain" description="Phasin" evidence="1">
    <location>
        <begin position="43"/>
        <end position="139"/>
    </location>
</feature>
<proteinExistence type="predicted"/>
<reference evidence="2" key="1">
    <citation type="submission" date="2021-08" db="EMBL/GenBank/DDBJ databases">
        <title>Hoeflea bacterium WL0058 sp. nov., isolated from the sediment.</title>
        <authorList>
            <person name="Wang L."/>
            <person name="Zhang D."/>
        </authorList>
    </citation>
    <scope>NUCLEOTIDE SEQUENCE</scope>
    <source>
        <strain evidence="2">WL0058</strain>
    </source>
</reference>
<comment type="caution">
    <text evidence="2">The sequence shown here is derived from an EMBL/GenBank/DDBJ whole genome shotgun (WGS) entry which is preliminary data.</text>
</comment>
<dbReference type="Pfam" id="PF09361">
    <property type="entry name" value="Phasin_2"/>
    <property type="match status" value="1"/>
</dbReference>
<name>A0AAE2ZJR5_9HYPH</name>
<protein>
    <submittedName>
        <fullName evidence="2">Phasin family protein</fullName>
    </submittedName>
</protein>
<dbReference type="AlphaFoldDB" id="A0AAE2ZJR5"/>
<evidence type="ECO:0000313" key="2">
    <source>
        <dbReference type="EMBL" id="MBW8637451.1"/>
    </source>
</evidence>
<evidence type="ECO:0000259" key="1">
    <source>
        <dbReference type="Pfam" id="PF09361"/>
    </source>
</evidence>
<dbReference type="Proteomes" id="UP001196509">
    <property type="component" value="Unassembled WGS sequence"/>
</dbReference>
<dbReference type="EMBL" id="JAICBX010000002">
    <property type="protein sequence ID" value="MBW8637451.1"/>
    <property type="molecule type" value="Genomic_DNA"/>
</dbReference>
<sequence length="150" mass="16282">MATRKTTTEDVFAFTAFDPAKFGDSYREFTEKGMSQSKEAYDKFKTAAEDATKTVEQTLESAQAGTVEMGLKAIDSVRSTADSSLTHLESLMGVKSVAEFIELQTAFVRSQAESAVNHVKGFQDTARKVADDVSKPGKAAYEKAAKSFKA</sequence>
<dbReference type="RefSeq" id="WP_220228154.1">
    <property type="nucleotide sequence ID" value="NZ_JAICBX010000002.1"/>
</dbReference>
<gene>
    <name evidence="2" type="ORF">K1W69_09650</name>
</gene>